<accession>A0ABQ9V0P1</accession>
<name>A0ABQ9V0P1_SAGOE</name>
<dbReference type="EMBL" id="JASSZA010000009">
    <property type="protein sequence ID" value="KAK2102902.1"/>
    <property type="molecule type" value="Genomic_DNA"/>
</dbReference>
<comment type="caution">
    <text evidence="1">The sequence shown here is derived from an EMBL/GenBank/DDBJ whole genome shotgun (WGS) entry which is preliminary data.</text>
</comment>
<evidence type="ECO:0000313" key="1">
    <source>
        <dbReference type="EMBL" id="KAK2102902.1"/>
    </source>
</evidence>
<reference evidence="1 2" key="1">
    <citation type="submission" date="2023-05" db="EMBL/GenBank/DDBJ databases">
        <title>B98-5 Cell Line De Novo Hybrid Assembly: An Optical Mapping Approach.</title>
        <authorList>
            <person name="Kananen K."/>
            <person name="Auerbach J.A."/>
            <person name="Kautto E."/>
            <person name="Blachly J.S."/>
        </authorList>
    </citation>
    <scope>NUCLEOTIDE SEQUENCE [LARGE SCALE GENOMIC DNA]</scope>
    <source>
        <strain evidence="1">B95-8</strain>
        <tissue evidence="1">Cell line</tissue>
    </source>
</reference>
<keyword evidence="2" id="KW-1185">Reference proteome</keyword>
<organism evidence="1 2">
    <name type="scientific">Saguinus oedipus</name>
    <name type="common">Cotton-top tamarin</name>
    <name type="synonym">Oedipomidas oedipus</name>
    <dbReference type="NCBI Taxonomy" id="9490"/>
    <lineage>
        <taxon>Eukaryota</taxon>
        <taxon>Metazoa</taxon>
        <taxon>Chordata</taxon>
        <taxon>Craniata</taxon>
        <taxon>Vertebrata</taxon>
        <taxon>Euteleostomi</taxon>
        <taxon>Mammalia</taxon>
        <taxon>Eutheria</taxon>
        <taxon>Euarchontoglires</taxon>
        <taxon>Primates</taxon>
        <taxon>Haplorrhini</taxon>
        <taxon>Platyrrhini</taxon>
        <taxon>Cebidae</taxon>
        <taxon>Callitrichinae</taxon>
        <taxon>Saguinus</taxon>
    </lineage>
</organism>
<evidence type="ECO:0000313" key="2">
    <source>
        <dbReference type="Proteomes" id="UP001266305"/>
    </source>
</evidence>
<proteinExistence type="predicted"/>
<dbReference type="Proteomes" id="UP001266305">
    <property type="component" value="Unassembled WGS sequence"/>
</dbReference>
<protein>
    <submittedName>
        <fullName evidence="1">Uncharacterized protein</fullName>
    </submittedName>
</protein>
<sequence length="94" mass="10317">MAGGLATLHELCVRRLNPTHSHSLGAGTPTFFRGNQLRLRNSPGTPRGVYTLNGKKVEVAVKQMIAGKAVEQRSAFLNPEALDLYWDIPELQGF</sequence>
<gene>
    <name evidence="1" type="ORF">P7K49_020569</name>
</gene>